<reference evidence="3" key="1">
    <citation type="journal article" date="2019" name="Int. J. Syst. Evol. Microbiol.">
        <title>The Global Catalogue of Microorganisms (GCM) 10K type strain sequencing project: providing services to taxonomists for standard genome sequencing and annotation.</title>
        <authorList>
            <consortium name="The Broad Institute Genomics Platform"/>
            <consortium name="The Broad Institute Genome Sequencing Center for Infectious Disease"/>
            <person name="Wu L."/>
            <person name="Ma J."/>
        </authorList>
    </citation>
    <scope>NUCLEOTIDE SEQUENCE [LARGE SCALE GENOMIC DNA]</scope>
    <source>
        <strain evidence="3">KCTC 52490</strain>
    </source>
</reference>
<evidence type="ECO:0000259" key="1">
    <source>
        <dbReference type="Pfam" id="PF12804"/>
    </source>
</evidence>
<dbReference type="InterPro" id="IPR025877">
    <property type="entry name" value="MobA-like_NTP_Trfase"/>
</dbReference>
<dbReference type="SUPFAM" id="SSF53448">
    <property type="entry name" value="Nucleotide-diphospho-sugar transferases"/>
    <property type="match status" value="1"/>
</dbReference>
<gene>
    <name evidence="2" type="ORF">ACFS25_00905</name>
</gene>
<dbReference type="CDD" id="cd04182">
    <property type="entry name" value="GT_2_like_f"/>
    <property type="match status" value="1"/>
</dbReference>
<sequence>MNIATIILAAGGSTRLGGKPKQLLSHDGTTLVRRMANAALSLQTGPVIVVLGANQDLIYTELAHLPIHTPINPDWRDGMSSSLRVGLNRLSDEPVEAFLIVLTDQPYVTAELLQQLITTQEKRGLGIVACRYGESGHLGVPALFDIRYRSEFMRLSGDVGARKLIQQYSSDCAEIPFPLAAIDLDTWQDVEAWQSSLDNSH</sequence>
<dbReference type="EMBL" id="JBHUOM010000001">
    <property type="protein sequence ID" value="MFD2932317.1"/>
    <property type="molecule type" value="Genomic_DNA"/>
</dbReference>
<protein>
    <submittedName>
        <fullName evidence="2">NTP transferase domain-containing protein</fullName>
    </submittedName>
</protein>
<evidence type="ECO:0000313" key="3">
    <source>
        <dbReference type="Proteomes" id="UP001597512"/>
    </source>
</evidence>
<dbReference type="PANTHER" id="PTHR43777">
    <property type="entry name" value="MOLYBDENUM COFACTOR CYTIDYLYLTRANSFERASE"/>
    <property type="match status" value="1"/>
</dbReference>
<dbReference type="Gene3D" id="3.90.550.10">
    <property type="entry name" value="Spore Coat Polysaccharide Biosynthesis Protein SpsA, Chain A"/>
    <property type="match status" value="1"/>
</dbReference>
<feature type="domain" description="MobA-like NTP transferase" evidence="1">
    <location>
        <begin position="6"/>
        <end position="168"/>
    </location>
</feature>
<evidence type="ECO:0000313" key="2">
    <source>
        <dbReference type="EMBL" id="MFD2932317.1"/>
    </source>
</evidence>
<keyword evidence="2" id="KW-0808">Transferase</keyword>
<keyword evidence="3" id="KW-1185">Reference proteome</keyword>
<accession>A0ABW6AD33</accession>
<dbReference type="Proteomes" id="UP001597512">
    <property type="component" value="Unassembled WGS sequence"/>
</dbReference>
<dbReference type="InterPro" id="IPR029044">
    <property type="entry name" value="Nucleotide-diphossugar_trans"/>
</dbReference>
<dbReference type="PANTHER" id="PTHR43777:SF1">
    <property type="entry name" value="MOLYBDENUM COFACTOR CYTIDYLYLTRANSFERASE"/>
    <property type="match status" value="1"/>
</dbReference>
<comment type="caution">
    <text evidence="2">The sequence shown here is derived from an EMBL/GenBank/DDBJ whole genome shotgun (WGS) entry which is preliminary data.</text>
</comment>
<dbReference type="GO" id="GO:0016740">
    <property type="term" value="F:transferase activity"/>
    <property type="evidence" value="ECO:0007669"/>
    <property type="project" value="UniProtKB-KW"/>
</dbReference>
<dbReference type="RefSeq" id="WP_381496519.1">
    <property type="nucleotide sequence ID" value="NZ_JBHUOM010000001.1"/>
</dbReference>
<proteinExistence type="predicted"/>
<name>A0ABW6AD33_9BACT</name>
<dbReference type="Pfam" id="PF12804">
    <property type="entry name" value="NTP_transf_3"/>
    <property type="match status" value="1"/>
</dbReference>
<organism evidence="2 3">
    <name type="scientific">Spirosoma flavum</name>
    <dbReference type="NCBI Taxonomy" id="2048557"/>
    <lineage>
        <taxon>Bacteria</taxon>
        <taxon>Pseudomonadati</taxon>
        <taxon>Bacteroidota</taxon>
        <taxon>Cytophagia</taxon>
        <taxon>Cytophagales</taxon>
        <taxon>Cytophagaceae</taxon>
        <taxon>Spirosoma</taxon>
    </lineage>
</organism>